<name>A0A6J3M9M9_9PEZI</name>
<gene>
    <name evidence="2" type="ORF">K489DRAFT_189388</name>
</gene>
<keyword evidence="1" id="KW-1185">Reference proteome</keyword>
<evidence type="ECO:0000313" key="1">
    <source>
        <dbReference type="Proteomes" id="UP000504637"/>
    </source>
</evidence>
<dbReference type="InterPro" id="IPR046670">
    <property type="entry name" value="DUF6540"/>
</dbReference>
<reference evidence="2" key="2">
    <citation type="submission" date="2020-04" db="EMBL/GenBank/DDBJ databases">
        <authorList>
            <consortium name="NCBI Genome Project"/>
        </authorList>
    </citation>
    <scope>NUCLEOTIDE SEQUENCE</scope>
    <source>
        <strain evidence="2">CBS 342.82</strain>
    </source>
</reference>
<organism evidence="2">
    <name type="scientific">Dissoconium aciculare CBS 342.82</name>
    <dbReference type="NCBI Taxonomy" id="1314786"/>
    <lineage>
        <taxon>Eukaryota</taxon>
        <taxon>Fungi</taxon>
        <taxon>Dikarya</taxon>
        <taxon>Ascomycota</taxon>
        <taxon>Pezizomycotina</taxon>
        <taxon>Dothideomycetes</taxon>
        <taxon>Dothideomycetidae</taxon>
        <taxon>Mycosphaerellales</taxon>
        <taxon>Dissoconiaceae</taxon>
        <taxon>Dissoconium</taxon>
    </lineage>
</organism>
<reference evidence="2" key="1">
    <citation type="submission" date="2020-01" db="EMBL/GenBank/DDBJ databases">
        <authorList>
            <consortium name="DOE Joint Genome Institute"/>
            <person name="Haridas S."/>
            <person name="Albert R."/>
            <person name="Binder M."/>
            <person name="Bloem J."/>
            <person name="Labutti K."/>
            <person name="Salamov A."/>
            <person name="Andreopoulos B."/>
            <person name="Baker S.E."/>
            <person name="Barry K."/>
            <person name="Bills G."/>
            <person name="Bluhm B.H."/>
            <person name="Cannon C."/>
            <person name="Castanera R."/>
            <person name="Culley D.E."/>
            <person name="Daum C."/>
            <person name="Ezra D."/>
            <person name="Gonzalez J.B."/>
            <person name="Henrissat B."/>
            <person name="Kuo A."/>
            <person name="Liang C."/>
            <person name="Lipzen A."/>
            <person name="Lutzoni F."/>
            <person name="Magnuson J."/>
            <person name="Mondo S."/>
            <person name="Nolan M."/>
            <person name="Ohm R."/>
            <person name="Pangilinan J."/>
            <person name="Park H.-J."/>
            <person name="Ramirez L."/>
            <person name="Alfaro M."/>
            <person name="Sun H."/>
            <person name="Tritt A."/>
            <person name="Yoshinaga Y."/>
            <person name="Zwiers L.-H."/>
            <person name="Turgeon B.G."/>
            <person name="Goodwin S.B."/>
            <person name="Spatafora J.W."/>
            <person name="Crous P.W."/>
            <person name="Grigoriev I.V."/>
        </authorList>
    </citation>
    <scope>NUCLEOTIDE SEQUENCE</scope>
    <source>
        <strain evidence="2">CBS 342.82</strain>
    </source>
</reference>
<dbReference type="GeneID" id="54357315"/>
<sequence length="229" mass="25562">MGFFSKKGAEHDPNAALAASCSQNSLRRFIQTRTSRVRISGSSIEHYNIEHRNIDFGDAPPYLSSRMEKCNIQIALGNLRPQHRRPSGEERQIFPCRSSPLKGFVFQIVRGWDINLTRSRPFNPIDLGWCQADLITDTPTASNQLVKDSIPRDRFEEILASIPAPGKSMRSASTSVASSSRQKAELSDCQWWTTQCIGALVDQGYLISCPKGLNKGKDPRVVLSESPRN</sequence>
<protein>
    <submittedName>
        <fullName evidence="2">Uncharacterized protein</fullName>
    </submittedName>
</protein>
<evidence type="ECO:0000313" key="2">
    <source>
        <dbReference type="RefSeq" id="XP_033461792.1"/>
    </source>
</evidence>
<accession>A0A6J3M9M9</accession>
<proteinExistence type="predicted"/>
<dbReference type="AlphaFoldDB" id="A0A6J3M9M9"/>
<dbReference type="OrthoDB" id="2999773at2759"/>
<dbReference type="Pfam" id="PF20174">
    <property type="entry name" value="DUF6540"/>
    <property type="match status" value="1"/>
</dbReference>
<reference evidence="2" key="3">
    <citation type="submission" date="2025-08" db="UniProtKB">
        <authorList>
            <consortium name="RefSeq"/>
        </authorList>
    </citation>
    <scope>IDENTIFICATION</scope>
    <source>
        <strain evidence="2">CBS 342.82</strain>
    </source>
</reference>
<dbReference type="RefSeq" id="XP_033461792.1">
    <property type="nucleotide sequence ID" value="XM_033599516.1"/>
</dbReference>
<dbReference type="Proteomes" id="UP000504637">
    <property type="component" value="Unplaced"/>
</dbReference>